<proteinExistence type="predicted"/>
<evidence type="ECO:0000313" key="4">
    <source>
        <dbReference type="EMBL" id="AAT88694.1"/>
    </source>
</evidence>
<dbReference type="Pfam" id="PF07510">
    <property type="entry name" value="GmrSD_C"/>
    <property type="match status" value="1"/>
</dbReference>
<keyword evidence="2" id="KW-1133">Transmembrane helix</keyword>
<keyword evidence="2" id="KW-0472">Membrane</keyword>
<reference evidence="4 5" key="1">
    <citation type="journal article" date="2004" name="Mol. Plant Microbe Interact.">
        <title>The genome sequence of the Gram-positive sugarcane pathogen Leifsonia xyli subsp. xyli.</title>
        <authorList>
            <person name="Monteiro-Vitorello C.B."/>
            <person name="Camargo L.E.A."/>
            <person name="Van Sluys M.A."/>
            <person name="Kitajima J.P."/>
            <person name="Truffi D."/>
            <person name="do Amaral A.M."/>
            <person name="Harakava R."/>
            <person name="de Oliveira J.C.F."/>
            <person name="Wood D."/>
            <person name="de Oliveira M.C."/>
            <person name="Miyaki C.Y."/>
            <person name="Takita M.A."/>
            <person name="da Silva A.C.R."/>
            <person name="Furlan L.R."/>
            <person name="Carraro D.M."/>
            <person name="Camarotte G."/>
            <person name="Almeida N.F. Jr."/>
            <person name="Carrer H."/>
            <person name="Coutinho L.L."/>
            <person name="El-Dorry H.A."/>
            <person name="Ferro M.I.T."/>
            <person name="Gagliardi P.R."/>
            <person name="Giglioti E."/>
            <person name="Goldman M.H.S."/>
            <person name="Goldman G.H."/>
            <person name="Kimura E.T."/>
            <person name="Ferro E.S."/>
            <person name="Kuramae E.E."/>
            <person name="Lemos E.G.M."/>
            <person name="Lemos M.V.F."/>
            <person name="Mauro S.M.Z."/>
            <person name="Machado M.A."/>
            <person name="Marino C.L."/>
            <person name="Menck C.F."/>
            <person name="Nunes L.R."/>
            <person name="Oliveira R.C."/>
            <person name="Pereira G.G."/>
            <person name="Siqueira W."/>
            <person name="de Souza A.A."/>
            <person name="Tsai S.M."/>
            <person name="Zanca A.S."/>
            <person name="Simpson A.J.G."/>
            <person name="Brumbley S.M."/>
            <person name="Setubal J.C."/>
        </authorList>
    </citation>
    <scope>NUCLEOTIDE SEQUENCE [LARGE SCALE GENOMIC DNA]</scope>
    <source>
        <strain evidence="4 5">CTCB07</strain>
    </source>
</reference>
<protein>
    <recommendedName>
        <fullName evidence="3">GmrSD restriction endonucleases C-terminal domain-containing protein</fullName>
    </recommendedName>
</protein>
<evidence type="ECO:0000259" key="3">
    <source>
        <dbReference type="Pfam" id="PF07510"/>
    </source>
</evidence>
<dbReference type="PANTHER" id="PTHR24094:SF15">
    <property type="entry name" value="AMP-DEPENDENT SYNTHETASE_LIGASE DOMAIN-CONTAINING PROTEIN-RELATED"/>
    <property type="match status" value="1"/>
</dbReference>
<feature type="region of interest" description="Disordered" evidence="1">
    <location>
        <begin position="272"/>
        <end position="320"/>
    </location>
</feature>
<organism evidence="4 5">
    <name type="scientific">Leifsonia xyli subsp. xyli (strain CTCB07)</name>
    <dbReference type="NCBI Taxonomy" id="281090"/>
    <lineage>
        <taxon>Bacteria</taxon>
        <taxon>Bacillati</taxon>
        <taxon>Actinomycetota</taxon>
        <taxon>Actinomycetes</taxon>
        <taxon>Micrococcales</taxon>
        <taxon>Microbacteriaceae</taxon>
        <taxon>Leifsonia</taxon>
    </lineage>
</organism>
<feature type="transmembrane region" description="Helical" evidence="2">
    <location>
        <begin position="20"/>
        <end position="41"/>
    </location>
</feature>
<dbReference type="PANTHER" id="PTHR24094">
    <property type="entry name" value="SECRETED PROTEIN"/>
    <property type="match status" value="1"/>
</dbReference>
<sequence length="358" mass="37803">MTDVAETARPSPKKPWFKRWWVWAIAVFLVIGVIGSVASGGSDGKSPAASKTAWAQSTDLDEPLDPSAVVISSSRPTVAISNKSLTTGTAVDVLAGLPVKREASATGYSRTADFGAAWLDVDGNNCDTRNDILHRDLTDAVQRGGCKILSGTLNDKYSGESIHFVRGAKTSALVQVDHIVALKNAWVTGAQQLTQAQRVSFANDPLNLIAVDAHSNEQKSSGDAATWLPANKSSRCEYVARQISVKATYGLWVTPAEKSAMMDILADCSGQMAESSTFTPPAPTPTPIEAPPAPAPPAPAPPAPLPAAPCPSRSPREMVPPHCATMARTLMPPTIRGRAHTMVASRISTSNEGSLESW</sequence>
<evidence type="ECO:0000256" key="1">
    <source>
        <dbReference type="SAM" id="MobiDB-lite"/>
    </source>
</evidence>
<dbReference type="eggNOG" id="COG2356">
    <property type="taxonomic scope" value="Bacteria"/>
</dbReference>
<name>Q6AG01_LEIXX</name>
<feature type="compositionally biased region" description="Pro residues" evidence="1">
    <location>
        <begin position="280"/>
        <end position="309"/>
    </location>
</feature>
<evidence type="ECO:0000313" key="5">
    <source>
        <dbReference type="Proteomes" id="UP000001306"/>
    </source>
</evidence>
<dbReference type="InterPro" id="IPR011089">
    <property type="entry name" value="GmrSD_C"/>
</dbReference>
<dbReference type="EMBL" id="AE016822">
    <property type="protein sequence ID" value="AAT88694.1"/>
    <property type="molecule type" value="Genomic_DNA"/>
</dbReference>
<keyword evidence="2" id="KW-0812">Transmembrane</keyword>
<dbReference type="Proteomes" id="UP000001306">
    <property type="component" value="Chromosome"/>
</dbReference>
<gene>
    <name evidence="4" type="ordered locus">Lxx07798</name>
</gene>
<feature type="domain" description="GmrSD restriction endonucleases C-terminal" evidence="3">
    <location>
        <begin position="128"/>
        <end position="263"/>
    </location>
</feature>
<accession>Q6AG01</accession>
<dbReference type="KEGG" id="lxx:Lxx07798"/>
<keyword evidence="5" id="KW-1185">Reference proteome</keyword>
<dbReference type="AlphaFoldDB" id="Q6AG01"/>
<evidence type="ECO:0000256" key="2">
    <source>
        <dbReference type="SAM" id="Phobius"/>
    </source>
</evidence>
<dbReference type="HOGENOM" id="CLU_043034_0_0_11"/>